<comment type="similarity">
    <text evidence="1">Belongs to the UPF0162 family.</text>
</comment>
<comment type="caution">
    <text evidence="3">The sequence shown here is derived from an EMBL/GenBank/DDBJ whole genome shotgun (WGS) entry which is preliminary data.</text>
</comment>
<dbReference type="AlphaFoldDB" id="A0A8I0TC08"/>
<reference evidence="3" key="1">
    <citation type="submission" date="2020-09" db="EMBL/GenBank/DDBJ databases">
        <authorList>
            <person name="Dalcin Martins P."/>
        </authorList>
    </citation>
    <scope>NUCLEOTIDE SEQUENCE</scope>
    <source>
        <strain evidence="3">MAG47</strain>
    </source>
</reference>
<name>A0A8I0TC08_BRUAN</name>
<evidence type="ECO:0000313" key="4">
    <source>
        <dbReference type="Proteomes" id="UP000642265"/>
    </source>
</evidence>
<dbReference type="PANTHER" id="PTHR31350:SF27">
    <property type="entry name" value="HEMIMETHYLATED DNA-BINDING DOMAIN-CONTAINING PROTEIN"/>
    <property type="match status" value="1"/>
</dbReference>
<dbReference type="InterPro" id="IPR032698">
    <property type="entry name" value="SirB1_N"/>
</dbReference>
<evidence type="ECO:0000313" key="3">
    <source>
        <dbReference type="EMBL" id="MBE0562771.1"/>
    </source>
</evidence>
<dbReference type="Pfam" id="PF13371">
    <property type="entry name" value="TPR_9"/>
    <property type="match status" value="1"/>
</dbReference>
<proteinExistence type="inferred from homology"/>
<dbReference type="Gene3D" id="1.25.40.10">
    <property type="entry name" value="Tetratricopeptide repeat domain"/>
    <property type="match status" value="1"/>
</dbReference>
<accession>A0A8I0TC08</accession>
<sequence>MSAGQTPREYLVRLGGLADDDIDLAEAALSLAALERPRVSLEPYRRHLVKVAAEVGAYAAAARLEGDVKGRAEALAHIIGRRYGYGCDPETYDELEAANLMRVIDNRCGLPVVLGILYIHVARRLDWTMTGLDFPSRFLIRLEHDGRRLILDPADGGAALDPTALRALLKTVAGNDAELTPDHYRPAGNRAILYRMQNNIKVRLLKDSKLEEALRVIEAMALFAPAMPDLWREAGLINARLDNLRAAVAALEEFLRRGGGDPERHKASALLQELRGRLN</sequence>
<dbReference type="EMBL" id="JACZKO010000048">
    <property type="protein sequence ID" value="MBE0562771.1"/>
    <property type="molecule type" value="Genomic_DNA"/>
</dbReference>
<dbReference type="Proteomes" id="UP000642265">
    <property type="component" value="Unassembled WGS sequence"/>
</dbReference>
<evidence type="ECO:0000256" key="1">
    <source>
        <dbReference type="ARBA" id="ARBA00007100"/>
    </source>
</evidence>
<protein>
    <submittedName>
        <fullName evidence="3">Transglutaminase family protein</fullName>
    </submittedName>
</protein>
<dbReference type="InterPro" id="IPR011990">
    <property type="entry name" value="TPR-like_helical_dom_sf"/>
</dbReference>
<reference evidence="3" key="2">
    <citation type="submission" date="2020-10" db="EMBL/GenBank/DDBJ databases">
        <title>Enrichment of novel Verrucomicrobia, Bacteroidetes and Krumholzibacteria in an oxygen-limited, methane- and iron-fed bioreactor inoculated with Bothnian Sea sediments.</title>
        <authorList>
            <person name="Martins P.D."/>
            <person name="de Jong A."/>
            <person name="Lenstra W.K."/>
            <person name="van Helmond N.A.G.M."/>
            <person name="Slomp C.P."/>
            <person name="Jetten M.S.M."/>
            <person name="Welte C.U."/>
            <person name="Rasigraf O."/>
        </authorList>
    </citation>
    <scope>NUCLEOTIDE SEQUENCE</scope>
    <source>
        <strain evidence="3">MAG47</strain>
    </source>
</reference>
<feature type="domain" description="Protein SirB1 N-terminal" evidence="2">
    <location>
        <begin position="44"/>
        <end position="198"/>
    </location>
</feature>
<gene>
    <name evidence="3" type="ORF">IH622_18425</name>
</gene>
<evidence type="ECO:0000259" key="2">
    <source>
        <dbReference type="Pfam" id="PF13369"/>
    </source>
</evidence>
<dbReference type="Pfam" id="PF13369">
    <property type="entry name" value="Transglut_core2"/>
    <property type="match status" value="1"/>
</dbReference>
<dbReference type="SUPFAM" id="SSF48452">
    <property type="entry name" value="TPR-like"/>
    <property type="match status" value="1"/>
</dbReference>
<dbReference type="PANTHER" id="PTHR31350">
    <property type="entry name" value="SI:DKEY-261L7.2"/>
    <property type="match status" value="1"/>
</dbReference>
<organism evidence="3 4">
    <name type="scientific">Brucella anthropi</name>
    <name type="common">Ochrobactrum anthropi</name>
    <dbReference type="NCBI Taxonomy" id="529"/>
    <lineage>
        <taxon>Bacteria</taxon>
        <taxon>Pseudomonadati</taxon>
        <taxon>Pseudomonadota</taxon>
        <taxon>Alphaproteobacteria</taxon>
        <taxon>Hyphomicrobiales</taxon>
        <taxon>Brucellaceae</taxon>
        <taxon>Brucella/Ochrobactrum group</taxon>
        <taxon>Brucella</taxon>
    </lineage>
</organism>